<evidence type="ECO:0000313" key="2">
    <source>
        <dbReference type="Proteomes" id="UP001201812"/>
    </source>
</evidence>
<proteinExistence type="predicted"/>
<dbReference type="GO" id="GO:0005840">
    <property type="term" value="C:ribosome"/>
    <property type="evidence" value="ECO:0007669"/>
    <property type="project" value="UniProtKB-KW"/>
</dbReference>
<keyword evidence="1" id="KW-0689">Ribosomal protein</keyword>
<dbReference type="EMBL" id="JAKKPZ010000002">
    <property type="protein sequence ID" value="KAI1726508.1"/>
    <property type="molecule type" value="Genomic_DNA"/>
</dbReference>
<keyword evidence="2" id="KW-1185">Reference proteome</keyword>
<evidence type="ECO:0000313" key="1">
    <source>
        <dbReference type="EMBL" id="KAI1726508.1"/>
    </source>
</evidence>
<dbReference type="Pfam" id="PF10210">
    <property type="entry name" value="MRP-S32"/>
    <property type="match status" value="1"/>
</dbReference>
<sequence length="103" mass="12149">MLKKAGEKAIVVCSNGMVAAWHPKQPFPYEHSRPIDINDVNMDREKYFALLNGQRNPKNSQFGKDGPRRIDLREMFYTVSQEWCPRYRETRLYQMCAPIGKRK</sequence>
<dbReference type="AlphaFoldDB" id="A0AAD4NG87"/>
<accession>A0AAD4NG87</accession>
<keyword evidence="1" id="KW-0687">Ribonucleoprotein</keyword>
<dbReference type="InterPro" id="IPR019346">
    <property type="entry name" value="Ribosomal_mL42"/>
</dbReference>
<protein>
    <submittedName>
        <fullName evidence="1">Mitochondrial 28S ribosomal protein s32 domain-containing protein</fullName>
    </submittedName>
</protein>
<gene>
    <name evidence="1" type="ORF">DdX_03229</name>
</gene>
<organism evidence="1 2">
    <name type="scientific">Ditylenchus destructor</name>
    <dbReference type="NCBI Taxonomy" id="166010"/>
    <lineage>
        <taxon>Eukaryota</taxon>
        <taxon>Metazoa</taxon>
        <taxon>Ecdysozoa</taxon>
        <taxon>Nematoda</taxon>
        <taxon>Chromadorea</taxon>
        <taxon>Rhabditida</taxon>
        <taxon>Tylenchina</taxon>
        <taxon>Tylenchomorpha</taxon>
        <taxon>Sphaerularioidea</taxon>
        <taxon>Anguinidae</taxon>
        <taxon>Anguininae</taxon>
        <taxon>Ditylenchus</taxon>
    </lineage>
</organism>
<reference evidence="1" key="1">
    <citation type="submission" date="2022-01" db="EMBL/GenBank/DDBJ databases">
        <title>Genome Sequence Resource for Two Populations of Ditylenchus destructor, the Migratory Endoparasitic Phytonematode.</title>
        <authorList>
            <person name="Zhang H."/>
            <person name="Lin R."/>
            <person name="Xie B."/>
        </authorList>
    </citation>
    <scope>NUCLEOTIDE SEQUENCE</scope>
    <source>
        <strain evidence="1">BazhouSP</strain>
    </source>
</reference>
<name>A0AAD4NG87_9BILA</name>
<comment type="caution">
    <text evidence="1">The sequence shown here is derived from an EMBL/GenBank/DDBJ whole genome shotgun (WGS) entry which is preliminary data.</text>
</comment>
<dbReference type="Proteomes" id="UP001201812">
    <property type="component" value="Unassembled WGS sequence"/>
</dbReference>